<evidence type="ECO:0000313" key="3">
    <source>
        <dbReference type="Proteomes" id="UP001144204"/>
    </source>
</evidence>
<reference evidence="2" key="1">
    <citation type="submission" date="2022-07" db="EMBL/GenBank/DDBJ databases">
        <authorList>
            <person name="Kouya T."/>
            <person name="Ishiyama Y."/>
        </authorList>
    </citation>
    <scope>NUCLEOTIDE SEQUENCE</scope>
    <source>
        <strain evidence="2">WR16-4</strain>
    </source>
</reference>
<dbReference type="AlphaFoldDB" id="A0A9W6B207"/>
<evidence type="ECO:0000256" key="1">
    <source>
        <dbReference type="SAM" id="Phobius"/>
    </source>
</evidence>
<dbReference type="EMBL" id="BRPL01000004">
    <property type="protein sequence ID" value="GLB47412.1"/>
    <property type="molecule type" value="Genomic_DNA"/>
</dbReference>
<accession>A0A9W6B207</accession>
<comment type="caution">
    <text evidence="2">The sequence shown here is derived from an EMBL/GenBank/DDBJ whole genome shotgun (WGS) entry which is preliminary data.</text>
</comment>
<sequence length="231" mass="27211">MIKRFMNKYDQQVEEIKKQLIPLKDSNQIAKTSYFKNVELNDLKRNLNNNDVISGDDAKLIIKSIKHSNNPEYIMRSHDIDKSFQLNDHNEDSLYFKPSIVKNDFDNAISITYHNLFQIFNQNHVLKYDVVKRKLVPKIFTKNNQRFPTWQYVLAIILAIVFTMIRHWSFFGLFVIHGLEWIVSGFIILMFIVGTFSGSGNSSSNYNDSSSSNHRITDMFIGYEIFKHWKK</sequence>
<keyword evidence="1" id="KW-0472">Membrane</keyword>
<proteinExistence type="predicted"/>
<feature type="transmembrane region" description="Helical" evidence="1">
    <location>
        <begin position="147"/>
        <end position="165"/>
    </location>
</feature>
<evidence type="ECO:0000313" key="2">
    <source>
        <dbReference type="EMBL" id="GLB47412.1"/>
    </source>
</evidence>
<gene>
    <name evidence="2" type="ORF">WR164_13910</name>
</gene>
<keyword evidence="3" id="KW-1185">Reference proteome</keyword>
<name>A0A9W6B207_9LACO</name>
<reference evidence="2" key="2">
    <citation type="journal article" date="2023" name="PLoS ONE">
        <title>Philodulcilactobacillus myokoensis gen. nov., sp. nov., a fructophilic, acidophilic, and agar-phobic lactic acid bacterium isolated from fermented vegetable extracts.</title>
        <authorList>
            <person name="Kouya T."/>
            <person name="Ishiyama Y."/>
            <person name="Ohashi S."/>
            <person name="Kumakubo R."/>
            <person name="Yamazaki T."/>
            <person name="Otaki T."/>
        </authorList>
    </citation>
    <scope>NUCLEOTIDE SEQUENCE</scope>
    <source>
        <strain evidence="2">WR16-4</strain>
    </source>
</reference>
<keyword evidence="1" id="KW-0812">Transmembrane</keyword>
<organism evidence="2 3">
    <name type="scientific">Philodulcilactobacillus myokoensis</name>
    <dbReference type="NCBI Taxonomy" id="2929573"/>
    <lineage>
        <taxon>Bacteria</taxon>
        <taxon>Bacillati</taxon>
        <taxon>Bacillota</taxon>
        <taxon>Bacilli</taxon>
        <taxon>Lactobacillales</taxon>
        <taxon>Lactobacillaceae</taxon>
        <taxon>Philodulcilactobacillus</taxon>
    </lineage>
</organism>
<protein>
    <submittedName>
        <fullName evidence="2">Uncharacterized protein</fullName>
    </submittedName>
</protein>
<dbReference type="Proteomes" id="UP001144204">
    <property type="component" value="Unassembled WGS sequence"/>
</dbReference>
<feature type="transmembrane region" description="Helical" evidence="1">
    <location>
        <begin position="171"/>
        <end position="193"/>
    </location>
</feature>
<keyword evidence="1" id="KW-1133">Transmembrane helix</keyword>